<dbReference type="AlphaFoldDB" id="A0A8A0RRL0"/>
<dbReference type="GO" id="GO:0004518">
    <property type="term" value="F:nuclease activity"/>
    <property type="evidence" value="ECO:0007669"/>
    <property type="project" value="UniProtKB-KW"/>
</dbReference>
<dbReference type="EC" id="3.1.-.-" evidence="5"/>
<sequence length="138" mass="15389">MRVMALDVGDRNIGVAISDETGLVARGIGVIKRKSIEKDLQDIKNFIKENHVEKIVIGLPKNMNGTVGFQGSKVLNLVEKLKEVTSLPVITWDERLTTVMAERVLIQADMSRKKRKSIIDKMAAAIILQNYLDSQNNS</sequence>
<evidence type="ECO:0000256" key="3">
    <source>
        <dbReference type="ARBA" id="ARBA00022722"/>
    </source>
</evidence>
<accession>A0A8A0RRL0</accession>
<evidence type="ECO:0000256" key="2">
    <source>
        <dbReference type="ARBA" id="ARBA00022517"/>
    </source>
</evidence>
<evidence type="ECO:0000256" key="1">
    <source>
        <dbReference type="ARBA" id="ARBA00022490"/>
    </source>
</evidence>
<evidence type="ECO:0000259" key="6">
    <source>
        <dbReference type="SMART" id="SM00732"/>
    </source>
</evidence>
<keyword evidence="8" id="KW-1185">Reference proteome</keyword>
<organism evidence="7 8">
    <name type="scientific">Koleobacter methoxysyntrophicus</name>
    <dbReference type="NCBI Taxonomy" id="2751313"/>
    <lineage>
        <taxon>Bacteria</taxon>
        <taxon>Bacillati</taxon>
        <taxon>Bacillota</taxon>
        <taxon>Clostridia</taxon>
        <taxon>Koleobacterales</taxon>
        <taxon>Koleobacteraceae</taxon>
        <taxon>Koleobacter</taxon>
    </lineage>
</organism>
<dbReference type="EMBL" id="CP059066">
    <property type="protein sequence ID" value="QSQ10017.1"/>
    <property type="molecule type" value="Genomic_DNA"/>
</dbReference>
<evidence type="ECO:0000313" key="8">
    <source>
        <dbReference type="Proteomes" id="UP000662904"/>
    </source>
</evidence>
<dbReference type="InterPro" id="IPR012337">
    <property type="entry name" value="RNaseH-like_sf"/>
</dbReference>
<keyword evidence="1 5" id="KW-0963">Cytoplasm</keyword>
<dbReference type="CDD" id="cd16964">
    <property type="entry name" value="YqgF"/>
    <property type="match status" value="1"/>
</dbReference>
<dbReference type="Gene3D" id="3.30.420.140">
    <property type="entry name" value="YqgF/RNase H-like domain"/>
    <property type="match status" value="1"/>
</dbReference>
<dbReference type="RefSeq" id="WP_206709414.1">
    <property type="nucleotide sequence ID" value="NZ_CP059066.1"/>
</dbReference>
<comment type="function">
    <text evidence="5">Could be a nuclease involved in processing of the 5'-end of pre-16S rRNA.</text>
</comment>
<keyword evidence="2 5" id="KW-0690">Ribosome biogenesis</keyword>
<evidence type="ECO:0000313" key="7">
    <source>
        <dbReference type="EMBL" id="QSQ10017.1"/>
    </source>
</evidence>
<dbReference type="InterPro" id="IPR005227">
    <property type="entry name" value="YqgF"/>
</dbReference>
<comment type="similarity">
    <text evidence="5">Belongs to the YqgF HJR family.</text>
</comment>
<evidence type="ECO:0000256" key="4">
    <source>
        <dbReference type="ARBA" id="ARBA00022801"/>
    </source>
</evidence>
<dbReference type="GO" id="GO:0016788">
    <property type="term" value="F:hydrolase activity, acting on ester bonds"/>
    <property type="evidence" value="ECO:0007669"/>
    <property type="project" value="UniProtKB-UniRule"/>
</dbReference>
<dbReference type="GO" id="GO:0000967">
    <property type="term" value="P:rRNA 5'-end processing"/>
    <property type="evidence" value="ECO:0007669"/>
    <property type="project" value="UniProtKB-UniRule"/>
</dbReference>
<dbReference type="InterPro" id="IPR037027">
    <property type="entry name" value="YqgF/RNaseH-like_dom_sf"/>
</dbReference>
<dbReference type="Proteomes" id="UP000662904">
    <property type="component" value="Chromosome"/>
</dbReference>
<feature type="domain" description="YqgF/RNase H-like" evidence="6">
    <location>
        <begin position="1"/>
        <end position="101"/>
    </location>
</feature>
<dbReference type="SMART" id="SM00732">
    <property type="entry name" value="YqgFc"/>
    <property type="match status" value="1"/>
</dbReference>
<keyword evidence="3 5" id="KW-0540">Nuclease</keyword>
<dbReference type="PANTHER" id="PTHR33317:SF4">
    <property type="entry name" value="POLYNUCLEOTIDYL TRANSFERASE, RIBONUCLEASE H-LIKE SUPERFAMILY PROTEIN"/>
    <property type="match status" value="1"/>
</dbReference>
<dbReference type="InterPro" id="IPR006641">
    <property type="entry name" value="YqgF/RNaseH-like_dom"/>
</dbReference>
<name>A0A8A0RRL0_9FIRM</name>
<dbReference type="GO" id="GO:0005829">
    <property type="term" value="C:cytosol"/>
    <property type="evidence" value="ECO:0007669"/>
    <property type="project" value="TreeGrafter"/>
</dbReference>
<dbReference type="HAMAP" id="MF_00651">
    <property type="entry name" value="Nuclease_YqgF"/>
    <property type="match status" value="1"/>
</dbReference>
<comment type="subcellular location">
    <subcellularLocation>
        <location evidence="5">Cytoplasm</location>
    </subcellularLocation>
</comment>
<dbReference type="NCBIfam" id="TIGR00250">
    <property type="entry name" value="RNAse_H_YqgF"/>
    <property type="match status" value="1"/>
</dbReference>
<dbReference type="SUPFAM" id="SSF53098">
    <property type="entry name" value="Ribonuclease H-like"/>
    <property type="match status" value="1"/>
</dbReference>
<protein>
    <recommendedName>
        <fullName evidence="5">Putative pre-16S rRNA nuclease</fullName>
        <ecNumber evidence="5">3.1.-.-</ecNumber>
    </recommendedName>
</protein>
<gene>
    <name evidence="7" type="primary">yrrK</name>
    <name evidence="7" type="ORF">H0A61_02409</name>
</gene>
<dbReference type="KEGG" id="kme:H0A61_02409"/>
<dbReference type="Pfam" id="PF03652">
    <property type="entry name" value="RuvX"/>
    <property type="match status" value="1"/>
</dbReference>
<evidence type="ECO:0000256" key="5">
    <source>
        <dbReference type="HAMAP-Rule" id="MF_00651"/>
    </source>
</evidence>
<dbReference type="PANTHER" id="PTHR33317">
    <property type="entry name" value="POLYNUCLEOTIDYL TRANSFERASE, RIBONUCLEASE H-LIKE SUPERFAMILY PROTEIN"/>
    <property type="match status" value="1"/>
</dbReference>
<proteinExistence type="inferred from homology"/>
<reference evidence="7" key="1">
    <citation type="submission" date="2020-07" db="EMBL/GenBank/DDBJ databases">
        <title>Koleobacter methoxysyntrophicus gen. nov., sp. nov., a novel anaerobic bacterium isolated from deep subsurface oil field and proposal of Koleobacterales ord. nov. in the phylum Firmicutes.</title>
        <authorList>
            <person name="Sakamoto S."/>
            <person name="Tamaki H."/>
        </authorList>
    </citation>
    <scope>NUCLEOTIDE SEQUENCE</scope>
    <source>
        <strain evidence="7">NRmbB1</strain>
    </source>
</reference>
<keyword evidence="4 5" id="KW-0378">Hydrolase</keyword>